<dbReference type="InterPro" id="IPR012337">
    <property type="entry name" value="RNaseH-like_sf"/>
</dbReference>
<keyword evidence="3" id="KW-0378">Hydrolase</keyword>
<feature type="compositionally biased region" description="Basic residues" evidence="5">
    <location>
        <begin position="64"/>
        <end position="76"/>
    </location>
</feature>
<dbReference type="InterPro" id="IPR036397">
    <property type="entry name" value="RNaseH_sf"/>
</dbReference>
<evidence type="ECO:0000256" key="2">
    <source>
        <dbReference type="ARBA" id="ARBA00022722"/>
    </source>
</evidence>
<comment type="function">
    <text evidence="4">Exoribonuclease involved in ribosome biosynthesis. Involved in the processing of ITS1, the internal transcribed spacer localized between the 18S and 5.8S rRNAs.</text>
</comment>
<evidence type="ECO:0000256" key="1">
    <source>
        <dbReference type="ARBA" id="ARBA00022552"/>
    </source>
</evidence>
<evidence type="ECO:0000256" key="5">
    <source>
        <dbReference type="SAM" id="MobiDB-lite"/>
    </source>
</evidence>
<dbReference type="SMART" id="SM00479">
    <property type="entry name" value="EXOIII"/>
    <property type="match status" value="1"/>
</dbReference>
<dbReference type="Proteomes" id="UP000789595">
    <property type="component" value="Unassembled WGS sequence"/>
</dbReference>
<protein>
    <recommendedName>
        <fullName evidence="6">Exonuclease domain-containing protein</fullName>
    </recommendedName>
</protein>
<name>A0A8J2WSM3_9STRA</name>
<dbReference type="PANTHER" id="PTHR12801">
    <property type="entry name" value="RNA EXONUCLEASE REXO1 / RECO3 FAMILY MEMBER-RELATED"/>
    <property type="match status" value="1"/>
</dbReference>
<sequence>MPSELETLRQQVEAEKQKQELARLRAAVADEKRKQKESGEVAELKAALAKERARRAPPAEEPPKKKKKARRGARKSSSKEPAAATAVAPPAAAATAAAVVASLPVAPAATTTAASIVGALPVSPVAPRASAPAAPEAKPQQATPATTPQLGAWAALAAQTAASERYRAAAARLDALAAAAPAAWVRSRPYGAWCAHLPQALAIDCEMCVTEDPATGALDGKALVRISIVDASRLDACAAAAAAGAHDDVVLDSLVKPSLPIKDAVERVHGIKASDLDGVAFTLAHAQAALAQLCSDRTVLIGHAVANDLEALRFRHGCIVDTSVAYGVVGAAAGVAPSLRDVAAAVLPPAQDAVNKSATHDSRVDARTAALCAYHLIGGTETLPKAVARRKHAREERSLFAHRIPAGVDDATLKAAVERTTGVALAADATIARGDAYGKCALVFKSPLHAQLAFDTLAGPAEEDTSGRPQKKIYLDDGGGSGKRPYCKVRPF</sequence>
<feature type="region of interest" description="Disordered" evidence="5">
    <location>
        <begin position="125"/>
        <end position="146"/>
    </location>
</feature>
<proteinExistence type="predicted"/>
<evidence type="ECO:0000259" key="6">
    <source>
        <dbReference type="SMART" id="SM00479"/>
    </source>
</evidence>
<dbReference type="InterPro" id="IPR013520">
    <property type="entry name" value="Ribonucl_H"/>
</dbReference>
<evidence type="ECO:0000256" key="3">
    <source>
        <dbReference type="ARBA" id="ARBA00022801"/>
    </source>
</evidence>
<organism evidence="7 8">
    <name type="scientific">Pelagomonas calceolata</name>
    <dbReference type="NCBI Taxonomy" id="35677"/>
    <lineage>
        <taxon>Eukaryota</taxon>
        <taxon>Sar</taxon>
        <taxon>Stramenopiles</taxon>
        <taxon>Ochrophyta</taxon>
        <taxon>Pelagophyceae</taxon>
        <taxon>Pelagomonadales</taxon>
        <taxon>Pelagomonadaceae</taxon>
        <taxon>Pelagomonas</taxon>
    </lineage>
</organism>
<dbReference type="GO" id="GO:0003676">
    <property type="term" value="F:nucleic acid binding"/>
    <property type="evidence" value="ECO:0007669"/>
    <property type="project" value="InterPro"/>
</dbReference>
<keyword evidence="8" id="KW-1185">Reference proteome</keyword>
<feature type="compositionally biased region" description="Basic and acidic residues" evidence="5">
    <location>
        <begin position="29"/>
        <end position="51"/>
    </location>
</feature>
<dbReference type="Gene3D" id="3.30.420.10">
    <property type="entry name" value="Ribonuclease H-like superfamily/Ribonuclease H"/>
    <property type="match status" value="1"/>
</dbReference>
<evidence type="ECO:0000313" key="8">
    <source>
        <dbReference type="Proteomes" id="UP000789595"/>
    </source>
</evidence>
<keyword evidence="1" id="KW-0698">rRNA processing</keyword>
<dbReference type="InterPro" id="IPR047021">
    <property type="entry name" value="REXO1/3/4-like"/>
</dbReference>
<evidence type="ECO:0000256" key="4">
    <source>
        <dbReference type="ARBA" id="ARBA00025599"/>
    </source>
</evidence>
<keyword evidence="2" id="KW-0540">Nuclease</keyword>
<feature type="domain" description="Exonuclease" evidence="6">
    <location>
        <begin position="199"/>
        <end position="382"/>
    </location>
</feature>
<evidence type="ECO:0000313" key="7">
    <source>
        <dbReference type="EMBL" id="CAH0363910.1"/>
    </source>
</evidence>
<comment type="caution">
    <text evidence="7">The sequence shown here is derived from an EMBL/GenBank/DDBJ whole genome shotgun (WGS) entry which is preliminary data.</text>
</comment>
<reference evidence="7" key="1">
    <citation type="submission" date="2021-11" db="EMBL/GenBank/DDBJ databases">
        <authorList>
            <consortium name="Genoscope - CEA"/>
            <person name="William W."/>
        </authorList>
    </citation>
    <scope>NUCLEOTIDE SEQUENCE</scope>
</reference>
<gene>
    <name evidence="7" type="ORF">PECAL_1P02510</name>
</gene>
<dbReference type="GO" id="GO:0005634">
    <property type="term" value="C:nucleus"/>
    <property type="evidence" value="ECO:0007669"/>
    <property type="project" value="TreeGrafter"/>
</dbReference>
<dbReference type="AlphaFoldDB" id="A0A8J2WSM3"/>
<dbReference type="GO" id="GO:0004527">
    <property type="term" value="F:exonuclease activity"/>
    <property type="evidence" value="ECO:0007669"/>
    <property type="project" value="InterPro"/>
</dbReference>
<dbReference type="GO" id="GO:0006364">
    <property type="term" value="P:rRNA processing"/>
    <property type="evidence" value="ECO:0007669"/>
    <property type="project" value="UniProtKB-KW"/>
</dbReference>
<accession>A0A8J2WSM3</accession>
<feature type="region of interest" description="Disordered" evidence="5">
    <location>
        <begin position="29"/>
        <end position="86"/>
    </location>
</feature>
<dbReference type="EMBL" id="CAKKNE010000001">
    <property type="protein sequence ID" value="CAH0363910.1"/>
    <property type="molecule type" value="Genomic_DNA"/>
</dbReference>
<dbReference type="PANTHER" id="PTHR12801:SF45">
    <property type="entry name" value="RNA EXONUCLEASE 4"/>
    <property type="match status" value="1"/>
</dbReference>
<dbReference type="OrthoDB" id="16516at2759"/>
<dbReference type="SUPFAM" id="SSF53098">
    <property type="entry name" value="Ribonuclease H-like"/>
    <property type="match status" value="1"/>
</dbReference>
<feature type="region of interest" description="Disordered" evidence="5">
    <location>
        <begin position="460"/>
        <end position="484"/>
    </location>
</feature>